<dbReference type="GO" id="GO:0043565">
    <property type="term" value="F:sequence-specific DNA binding"/>
    <property type="evidence" value="ECO:0007669"/>
    <property type="project" value="InterPro"/>
</dbReference>
<name>A0A0R1W7S3_9LACO</name>
<dbReference type="Pfam" id="PF13333">
    <property type="entry name" value="rve_2"/>
    <property type="match status" value="1"/>
</dbReference>
<dbReference type="InterPro" id="IPR055247">
    <property type="entry name" value="InsJ-like_HTH"/>
</dbReference>
<dbReference type="InterPro" id="IPR050900">
    <property type="entry name" value="Transposase_IS3/IS150/IS904"/>
</dbReference>
<dbReference type="PATRIC" id="fig|1423774.3.peg.2602"/>
<proteinExistence type="predicted"/>
<organism evidence="3 4">
    <name type="scientific">Companilactobacillus nantensis DSM 16982</name>
    <dbReference type="NCBI Taxonomy" id="1423774"/>
    <lineage>
        <taxon>Bacteria</taxon>
        <taxon>Bacillati</taxon>
        <taxon>Bacillota</taxon>
        <taxon>Bacilli</taxon>
        <taxon>Lactobacillales</taxon>
        <taxon>Lactobacillaceae</taxon>
        <taxon>Companilactobacillus</taxon>
    </lineage>
</organism>
<dbReference type="RefSeq" id="WP_057893328.1">
    <property type="nucleotide sequence ID" value="NZ_AZFV01000075.1"/>
</dbReference>
<dbReference type="Pfam" id="PF00665">
    <property type="entry name" value="rve"/>
    <property type="match status" value="1"/>
</dbReference>
<evidence type="ECO:0000256" key="1">
    <source>
        <dbReference type="ARBA" id="ARBA00002286"/>
    </source>
</evidence>
<dbReference type="EMBL" id="AZFV01000075">
    <property type="protein sequence ID" value="KRM13960.1"/>
    <property type="molecule type" value="Genomic_DNA"/>
</dbReference>
<dbReference type="SUPFAM" id="SSF48295">
    <property type="entry name" value="TrpR-like"/>
    <property type="match status" value="1"/>
</dbReference>
<dbReference type="Pfam" id="PF13276">
    <property type="entry name" value="HTH_21"/>
    <property type="match status" value="1"/>
</dbReference>
<dbReference type="PANTHER" id="PTHR46889:SF4">
    <property type="entry name" value="TRANSPOSASE INSO FOR INSERTION SEQUENCE ELEMENT IS911B-RELATED"/>
    <property type="match status" value="1"/>
</dbReference>
<protein>
    <submittedName>
        <fullName evidence="3">IS3 family transposase ISLasa5a</fullName>
    </submittedName>
</protein>
<sequence>MTKITIEKKIEIIEEYIKENVSKYFICKKYGINATLFSILVGIYKIHGKDKLINPPKITGESRVTLIKWKQDNHASISETCIHFAFRSVEAVIRWESEYNIYGPKALVDMRPGVKKHVIKERKTKNQRVRTRELVIEDTKRISKKNSKFEELSNKELSKIILELKKKYRLIDMIEALPIALSTFEYWQKRLSLIHPDSALMGIIRYVFNKNKGNYGVNRVSPRVRSICKRLGIKIPNHKKIQRLMFEMGLKCTKFSKRTRKYDSSKGPSGKKAKNVLRRRNECDRIYQKLTCDVTELKAKNGDKVYLELIKDLFTKKILEFEISSHPDLEFSLSPLKRLIRTLPETGYRVLLHTDQGWQYQHGQWRKLLKKGKIKQSMSRRATCLDNAACETTFNKLKAEIGPADSFATGKELTTAMKEWIQYYNEERIQKKLGYLSPLEFEQLQVA</sequence>
<dbReference type="InterPro" id="IPR012337">
    <property type="entry name" value="RNaseH-like_sf"/>
</dbReference>
<evidence type="ECO:0000259" key="2">
    <source>
        <dbReference type="PROSITE" id="PS50994"/>
    </source>
</evidence>
<dbReference type="InterPro" id="IPR036397">
    <property type="entry name" value="RNaseH_sf"/>
</dbReference>
<feature type="domain" description="Integrase catalytic" evidence="2">
    <location>
        <begin position="278"/>
        <end position="446"/>
    </location>
</feature>
<dbReference type="InterPro" id="IPR025948">
    <property type="entry name" value="HTH-like_dom"/>
</dbReference>
<dbReference type="InterPro" id="IPR010921">
    <property type="entry name" value="Trp_repressor/repl_initiator"/>
</dbReference>
<dbReference type="Gene3D" id="3.30.420.10">
    <property type="entry name" value="Ribonuclease H-like superfamily/Ribonuclease H"/>
    <property type="match status" value="1"/>
</dbReference>
<accession>A0A0R1W7S3</accession>
<dbReference type="InterPro" id="IPR001584">
    <property type="entry name" value="Integrase_cat-core"/>
</dbReference>
<evidence type="ECO:0000313" key="3">
    <source>
        <dbReference type="EMBL" id="KRM13960.1"/>
    </source>
</evidence>
<reference evidence="3 4" key="1">
    <citation type="journal article" date="2015" name="Genome Announc.">
        <title>Expanding the biotechnology potential of lactobacilli through comparative genomics of 213 strains and associated genera.</title>
        <authorList>
            <person name="Sun Z."/>
            <person name="Harris H.M."/>
            <person name="McCann A."/>
            <person name="Guo C."/>
            <person name="Argimon S."/>
            <person name="Zhang W."/>
            <person name="Yang X."/>
            <person name="Jeffery I.B."/>
            <person name="Cooney J.C."/>
            <person name="Kagawa T.F."/>
            <person name="Liu W."/>
            <person name="Song Y."/>
            <person name="Salvetti E."/>
            <person name="Wrobel A."/>
            <person name="Rasinkangas P."/>
            <person name="Parkhill J."/>
            <person name="Rea M.C."/>
            <person name="O'Sullivan O."/>
            <person name="Ritari J."/>
            <person name="Douillard F.P."/>
            <person name="Paul Ross R."/>
            <person name="Yang R."/>
            <person name="Briner A.E."/>
            <person name="Felis G.E."/>
            <person name="de Vos W.M."/>
            <person name="Barrangou R."/>
            <person name="Klaenhammer T.R."/>
            <person name="Caufield P.W."/>
            <person name="Cui Y."/>
            <person name="Zhang H."/>
            <person name="O'Toole P.W."/>
        </authorList>
    </citation>
    <scope>NUCLEOTIDE SEQUENCE [LARGE SCALE GENOMIC DNA]</scope>
    <source>
        <strain evidence="3 4">DSM 16982</strain>
    </source>
</reference>
<evidence type="ECO:0000313" key="4">
    <source>
        <dbReference type="Proteomes" id="UP000051302"/>
    </source>
</evidence>
<dbReference type="InterPro" id="IPR048020">
    <property type="entry name" value="Transpos_IS3"/>
</dbReference>
<comment type="caution">
    <text evidence="3">The sequence shown here is derived from an EMBL/GenBank/DDBJ whole genome shotgun (WGS) entry which is preliminary data.</text>
</comment>
<dbReference type="AlphaFoldDB" id="A0A0R1W7S3"/>
<dbReference type="NCBIfam" id="NF033516">
    <property type="entry name" value="transpos_IS3"/>
    <property type="match status" value="1"/>
</dbReference>
<dbReference type="PROSITE" id="PS50994">
    <property type="entry name" value="INTEGRASE"/>
    <property type="match status" value="1"/>
</dbReference>
<dbReference type="PANTHER" id="PTHR46889">
    <property type="entry name" value="TRANSPOSASE INSF FOR INSERTION SEQUENCE IS3B-RELATED"/>
    <property type="match status" value="1"/>
</dbReference>
<dbReference type="Pfam" id="PF13518">
    <property type="entry name" value="HTH_28"/>
    <property type="match status" value="1"/>
</dbReference>
<keyword evidence="4" id="KW-1185">Reference proteome</keyword>
<dbReference type="GO" id="GO:0015074">
    <property type="term" value="P:DNA integration"/>
    <property type="evidence" value="ECO:0007669"/>
    <property type="project" value="InterPro"/>
</dbReference>
<dbReference type="SUPFAM" id="SSF53098">
    <property type="entry name" value="Ribonuclease H-like"/>
    <property type="match status" value="1"/>
</dbReference>
<comment type="function">
    <text evidence="1">Involved in the transposition of the insertion sequence.</text>
</comment>
<dbReference type="Proteomes" id="UP000051302">
    <property type="component" value="Unassembled WGS sequence"/>
</dbReference>
<gene>
    <name evidence="3" type="ORF">FD31_GL002504</name>
</gene>
<dbReference type="STRING" id="1423774.FD31_GL002504"/>